<evidence type="ECO:0000313" key="2">
    <source>
        <dbReference type="EMBL" id="GLJ75082.1"/>
    </source>
</evidence>
<accession>A0A9W6H7G8</accession>
<comment type="caution">
    <text evidence="2">The sequence shown here is derived from an EMBL/GenBank/DDBJ whole genome shotgun (WGS) entry which is preliminary data.</text>
</comment>
<sequence>MAQDKWLIEPGDSKIIDVELVRQLKVGFIGGQIDIIGHDEPGARIEVHSVSGRDLKITVEGDRLEIDHPQLRWDNFIEVFKSMRSNAKADVSVLVPRDVALKFGIVSADALVSGLHTNAKLSTVSGDLVVDGLTGDLELNSVSGELSVRNHTGRISAHTVSGDVIATGDIPRFSVDGVSADVLVDISGTPDSISTNTVSGDVTIRMPDAVGARFHVNTVSGKIQLDNVFINWMPGRTYTGTAGSLDGSWADVNVNSVSGGVSVLRSSAAASAAQGARAQNDDGQGASA</sequence>
<organism evidence="2 3">
    <name type="scientific">Leifsonia poae</name>
    <dbReference type="NCBI Taxonomy" id="110933"/>
    <lineage>
        <taxon>Bacteria</taxon>
        <taxon>Bacillati</taxon>
        <taxon>Actinomycetota</taxon>
        <taxon>Actinomycetes</taxon>
        <taxon>Micrococcales</taxon>
        <taxon>Microbacteriaceae</taxon>
        <taxon>Leifsonia</taxon>
    </lineage>
</organism>
<dbReference type="RefSeq" id="WP_271175775.1">
    <property type="nucleotide sequence ID" value="NZ_BAAAJO010000001.1"/>
</dbReference>
<dbReference type="AlphaFoldDB" id="A0A9W6H7G8"/>
<dbReference type="EMBL" id="BSEN01000002">
    <property type="protein sequence ID" value="GLJ75082.1"/>
    <property type="molecule type" value="Genomic_DNA"/>
</dbReference>
<gene>
    <name evidence="2" type="ORF">GCM10017584_06550</name>
</gene>
<evidence type="ECO:0000259" key="1">
    <source>
        <dbReference type="Pfam" id="PF13349"/>
    </source>
</evidence>
<dbReference type="InterPro" id="IPR025164">
    <property type="entry name" value="Toastrack_DUF4097"/>
</dbReference>
<proteinExistence type="predicted"/>
<evidence type="ECO:0000313" key="3">
    <source>
        <dbReference type="Proteomes" id="UP001142372"/>
    </source>
</evidence>
<keyword evidence="3" id="KW-1185">Reference proteome</keyword>
<reference evidence="2" key="2">
    <citation type="submission" date="2023-01" db="EMBL/GenBank/DDBJ databases">
        <authorList>
            <person name="Sun Q."/>
            <person name="Evtushenko L."/>
        </authorList>
    </citation>
    <scope>NUCLEOTIDE SEQUENCE</scope>
    <source>
        <strain evidence="2">VKM Ac-1401</strain>
    </source>
</reference>
<dbReference type="Proteomes" id="UP001142372">
    <property type="component" value="Unassembled WGS sequence"/>
</dbReference>
<protein>
    <recommendedName>
        <fullName evidence="1">DUF4097 domain-containing protein</fullName>
    </recommendedName>
</protein>
<dbReference type="Pfam" id="PF13349">
    <property type="entry name" value="DUF4097"/>
    <property type="match status" value="1"/>
</dbReference>
<name>A0A9W6H7G8_9MICO</name>
<feature type="domain" description="DUF4097" evidence="1">
    <location>
        <begin position="47"/>
        <end position="263"/>
    </location>
</feature>
<reference evidence="2" key="1">
    <citation type="journal article" date="2014" name="Int. J. Syst. Evol. Microbiol.">
        <title>Complete genome sequence of Corynebacterium casei LMG S-19264T (=DSM 44701T), isolated from a smear-ripened cheese.</title>
        <authorList>
            <consortium name="US DOE Joint Genome Institute (JGI-PGF)"/>
            <person name="Walter F."/>
            <person name="Albersmeier A."/>
            <person name="Kalinowski J."/>
            <person name="Ruckert C."/>
        </authorList>
    </citation>
    <scope>NUCLEOTIDE SEQUENCE</scope>
    <source>
        <strain evidence="2">VKM Ac-1401</strain>
    </source>
</reference>